<gene>
    <name evidence="2" type="primary">CUNH17orf80</name>
</gene>
<evidence type="ECO:0000313" key="2">
    <source>
        <dbReference type="RefSeq" id="XP_045155684.1"/>
    </source>
</evidence>
<sequence>MARECLSSKSNPHPPFPAPVKKRGDFATLLPRGRECIRRRMSSTPPTMELCPHCQKPFKRLKSHLPHCKMRGLPTPAAPQVCWFKGDRLSQASRKKGPAKLTRNTEDTRWDREDQGRMSPLIRKGPGGVMKTLPPRAAEKTSQKGADKHIKSLGLHAPKIPNSITPSSPLQSETKAHVCAMGITSSQKELAGCGPESGDGRQLPSETRAPLPVSPGKASSPDGGRTFFTGFPGGVQAPPAHLKSDKAYLPSQEFPFKPSNVVAHGDQSSAPNLSPGVRVPEPLHGPSEIPSDGRRPTAQGKNTGPLLAGLGVHPGGRVRAEGSEEVVAVSGRKEEGLVLGLEAHGCRAQAESCPSPREVRAWSLRSSGSRGPRAGSSATEKQPQASGPSFSLSTVRGATRTGTLAVSPSRNPSLASLVGTCLQGERAGAPPFTLSKALPSGGPRATCQAQAVPTGHQAIPAGHQQPHSAAWHHMRPAPFPNPAATATKTAPSSVGLEWFPELYPGYLGLGVLPEKPQYWKVAAQKPWLRIPTREGHSQVPLLESRPIDPSIWGPPTWPSAPDSLLRLLGALQKGWTRCSGTVQRSSMAGITVLFSGSLVLWCSWSLRHLKQQRWRR</sequence>
<dbReference type="Proteomes" id="UP000694863">
    <property type="component" value="Unplaced"/>
</dbReference>
<reference evidence="2" key="1">
    <citation type="submission" date="2025-08" db="UniProtKB">
        <authorList>
            <consortium name="RefSeq"/>
        </authorList>
    </citation>
    <scope>IDENTIFICATION</scope>
</reference>
<proteinExistence type="predicted"/>
<keyword evidence="1" id="KW-1185">Reference proteome</keyword>
<accession>A0AC55DVB1</accession>
<dbReference type="RefSeq" id="XP_045155684.1">
    <property type="nucleotide sequence ID" value="XM_045299749.1"/>
</dbReference>
<evidence type="ECO:0000313" key="1">
    <source>
        <dbReference type="Proteomes" id="UP000694863"/>
    </source>
</evidence>
<name>A0AC55DVB1_ECHTE</name>
<organism evidence="1 2">
    <name type="scientific">Echinops telfairi</name>
    <name type="common">Lesser hedgehog tenrec</name>
    <dbReference type="NCBI Taxonomy" id="9371"/>
    <lineage>
        <taxon>Eukaryota</taxon>
        <taxon>Metazoa</taxon>
        <taxon>Chordata</taxon>
        <taxon>Craniata</taxon>
        <taxon>Vertebrata</taxon>
        <taxon>Euteleostomi</taxon>
        <taxon>Mammalia</taxon>
        <taxon>Eutheria</taxon>
        <taxon>Afrotheria</taxon>
        <taxon>Tenrecidae</taxon>
        <taxon>Tenrecinae</taxon>
        <taxon>Echinops</taxon>
    </lineage>
</organism>
<protein>
    <submittedName>
        <fullName evidence="2">Uncharacterized protein C17orf80 homolog isoform X1</fullName>
    </submittedName>
</protein>